<keyword evidence="1" id="KW-1133">Transmembrane helix</keyword>
<protein>
    <recommendedName>
        <fullName evidence="3">DUF559 domain-containing protein</fullName>
    </recommendedName>
</protein>
<dbReference type="AlphaFoldDB" id="A0A6C0LSX9"/>
<evidence type="ECO:0008006" key="3">
    <source>
        <dbReference type="Google" id="ProtNLM"/>
    </source>
</evidence>
<keyword evidence="1" id="KW-0472">Membrane</keyword>
<organism evidence="2">
    <name type="scientific">viral metagenome</name>
    <dbReference type="NCBI Taxonomy" id="1070528"/>
    <lineage>
        <taxon>unclassified sequences</taxon>
        <taxon>metagenomes</taxon>
        <taxon>organismal metagenomes</taxon>
    </lineage>
</organism>
<name>A0A6C0LSX9_9ZZZZ</name>
<evidence type="ECO:0000313" key="2">
    <source>
        <dbReference type="EMBL" id="QHU33976.1"/>
    </source>
</evidence>
<reference evidence="2" key="1">
    <citation type="journal article" date="2020" name="Nature">
        <title>Giant virus diversity and host interactions through global metagenomics.</title>
        <authorList>
            <person name="Schulz F."/>
            <person name="Roux S."/>
            <person name="Paez-Espino D."/>
            <person name="Jungbluth S."/>
            <person name="Walsh D.A."/>
            <person name="Denef V.J."/>
            <person name="McMahon K.D."/>
            <person name="Konstantinidis K.T."/>
            <person name="Eloe-Fadrosh E.A."/>
            <person name="Kyrpides N.C."/>
            <person name="Woyke T."/>
        </authorList>
    </citation>
    <scope>NUCLEOTIDE SEQUENCE</scope>
    <source>
        <strain evidence="2">GVMAG-S-1016704-142</strain>
    </source>
</reference>
<evidence type="ECO:0000256" key="1">
    <source>
        <dbReference type="SAM" id="Phobius"/>
    </source>
</evidence>
<dbReference type="Gene3D" id="3.40.960.10">
    <property type="entry name" value="VSR Endonuclease"/>
    <property type="match status" value="1"/>
</dbReference>
<sequence length="204" mass="23867">MLLFAFDKMIYNYKKNGFIMLMIIFVLFIIGFALYRMLKGDSVNEGTWTTDKYYNLIPVTTTMDKSVVHTAKSTRVNNTKGGKDSKGEVECRHVLSRIFNKPFLKDRPSFLNNPVTGGIFNLELDCYEKELGIACEYNGRQHYDFIPFFHKNKEAFFNQKYRDDMKRRLCKDEGVFLIEVPYTIDIGSIEDHIITKLKKHSLIK</sequence>
<proteinExistence type="predicted"/>
<accession>A0A6C0LSX9</accession>
<keyword evidence="1" id="KW-0812">Transmembrane</keyword>
<dbReference type="EMBL" id="MN740565">
    <property type="protein sequence ID" value="QHU33976.1"/>
    <property type="molecule type" value="Genomic_DNA"/>
</dbReference>
<feature type="transmembrane region" description="Helical" evidence="1">
    <location>
        <begin position="17"/>
        <end position="35"/>
    </location>
</feature>